<dbReference type="PATRIC" id="fig|1459.3.peg.4461"/>
<sequence>MNREVLILICSWVLSLYLLLRYIPIESKRLAWITFIFVHAIAWIHEYLQLVFGLVEFPYREFNKATNMSFSLHYIVYPTFAVFFILFYPKEKAARGTFLYYLLFSMGITTYSYLLEKYSLLYHYIHWNWFIGLITNMIILYVVKIYIYWFKKGLV</sequence>
<dbReference type="InterPro" id="IPR048147">
    <property type="entry name" value="CBO0543-like"/>
</dbReference>
<gene>
    <name evidence="1" type="ORF">AF332_20235</name>
</gene>
<dbReference type="STRING" id="1459.AF332_20235"/>
<evidence type="ECO:0000313" key="1">
    <source>
        <dbReference type="EMBL" id="KON88897.1"/>
    </source>
</evidence>
<name>A0A0M0GHD6_SPOGL</name>
<protein>
    <submittedName>
        <fullName evidence="1">Uncharacterized protein</fullName>
    </submittedName>
</protein>
<evidence type="ECO:0000313" key="2">
    <source>
        <dbReference type="Proteomes" id="UP000037109"/>
    </source>
</evidence>
<dbReference type="OrthoDB" id="2664017at2"/>
<accession>A0A0M0GHD6</accession>
<organism evidence="1 2">
    <name type="scientific">Sporosarcina globispora</name>
    <name type="common">Bacillus globisporus</name>
    <dbReference type="NCBI Taxonomy" id="1459"/>
    <lineage>
        <taxon>Bacteria</taxon>
        <taxon>Bacillati</taxon>
        <taxon>Bacillota</taxon>
        <taxon>Bacilli</taxon>
        <taxon>Bacillales</taxon>
        <taxon>Caryophanaceae</taxon>
        <taxon>Sporosarcina</taxon>
    </lineage>
</organism>
<reference evidence="2" key="1">
    <citation type="submission" date="2015-07" db="EMBL/GenBank/DDBJ databases">
        <title>Fjat-10036 dsm4.</title>
        <authorList>
            <person name="Liu B."/>
            <person name="Wang J."/>
            <person name="Zhu Y."/>
            <person name="Liu G."/>
            <person name="Chen Q."/>
            <person name="Chen Z."/>
            <person name="Lan J."/>
            <person name="Che J."/>
            <person name="Ge C."/>
            <person name="Shi H."/>
            <person name="Pan Z."/>
            <person name="Liu X."/>
        </authorList>
    </citation>
    <scope>NUCLEOTIDE SEQUENCE [LARGE SCALE GENOMIC DNA]</scope>
    <source>
        <strain evidence="2">DSM 4</strain>
    </source>
</reference>
<dbReference type="Proteomes" id="UP000037109">
    <property type="component" value="Unassembled WGS sequence"/>
</dbReference>
<proteinExistence type="predicted"/>
<keyword evidence="2" id="KW-1185">Reference proteome</keyword>
<dbReference type="AlphaFoldDB" id="A0A0M0GHD6"/>
<dbReference type="NCBIfam" id="NF041644">
    <property type="entry name" value="CBO0543_fam"/>
    <property type="match status" value="1"/>
</dbReference>
<dbReference type="RefSeq" id="WP_053436278.1">
    <property type="nucleotide sequence ID" value="NZ_LGUF01000007.1"/>
</dbReference>
<dbReference type="EMBL" id="LGUF01000007">
    <property type="protein sequence ID" value="KON88897.1"/>
    <property type="molecule type" value="Genomic_DNA"/>
</dbReference>
<comment type="caution">
    <text evidence="1">The sequence shown here is derived from an EMBL/GenBank/DDBJ whole genome shotgun (WGS) entry which is preliminary data.</text>
</comment>